<feature type="transmembrane region" description="Helical" evidence="7">
    <location>
        <begin position="6"/>
        <end position="28"/>
    </location>
</feature>
<dbReference type="PANTHER" id="PTHR34582">
    <property type="entry name" value="UPF0702 TRANSMEMBRANE PROTEIN YCAP"/>
    <property type="match status" value="1"/>
</dbReference>
<reference evidence="9 10" key="1">
    <citation type="submission" date="2019-03" db="EMBL/GenBank/DDBJ databases">
        <title>Bacillus niacini sp. nov. a Nicotinate-Metabolizing Mesophile Isolated from Soil.</title>
        <authorList>
            <person name="Zhang G."/>
        </authorList>
    </citation>
    <scope>NUCLEOTIDE SEQUENCE [LARGE SCALE GENOMIC DNA]</scope>
    <source>
        <strain evidence="9 10">WN066</strain>
    </source>
</reference>
<organism evidence="9 10">
    <name type="scientific">Bacillus salipaludis</name>
    <dbReference type="NCBI Taxonomy" id="2547811"/>
    <lineage>
        <taxon>Bacteria</taxon>
        <taxon>Bacillati</taxon>
        <taxon>Bacillota</taxon>
        <taxon>Bacilli</taxon>
        <taxon>Bacillales</taxon>
        <taxon>Bacillaceae</taxon>
        <taxon>Bacillus</taxon>
    </lineage>
</organism>
<dbReference type="Proteomes" id="UP000295132">
    <property type="component" value="Unassembled WGS sequence"/>
</dbReference>
<feature type="transmembrane region" description="Helical" evidence="7">
    <location>
        <begin position="63"/>
        <end position="83"/>
    </location>
</feature>
<dbReference type="InterPro" id="IPR023090">
    <property type="entry name" value="UPF0702_alpha/beta_dom_sf"/>
</dbReference>
<evidence type="ECO:0000256" key="1">
    <source>
        <dbReference type="ARBA" id="ARBA00004651"/>
    </source>
</evidence>
<sequence length="231" mass="26450">MNELEHVVILAILRTVVSFIILMVVTYCIGKQVNAHKNHYNFALSITLGSFIANMGFDTNLKFYPMLAAFLTLIFLYLIMSAYSANSRRLRIWVSGQPTIIIENGKLLDSNMKKVKYTLDHLNLQLREQGIFDIVEVEFALLEVSGNLSVLKKSPFQPVTKKDLNLDQPHQENSLPVELIMDGVVIDKNLNDPYSKPWLEQQLKTRRLEIKDIHYAVVGTNGSFFIDLYQD</sequence>
<dbReference type="Pfam" id="PF04239">
    <property type="entry name" value="DUF421"/>
    <property type="match status" value="1"/>
</dbReference>
<proteinExistence type="inferred from homology"/>
<name>A0A4R5VV58_9BACI</name>
<evidence type="ECO:0000313" key="9">
    <source>
        <dbReference type="EMBL" id="TDK62135.1"/>
    </source>
</evidence>
<evidence type="ECO:0000256" key="6">
    <source>
        <dbReference type="ARBA" id="ARBA00023136"/>
    </source>
</evidence>
<dbReference type="GO" id="GO:0005886">
    <property type="term" value="C:plasma membrane"/>
    <property type="evidence" value="ECO:0007669"/>
    <property type="project" value="UniProtKB-SubCell"/>
</dbReference>
<accession>A0A4R5VV58</accession>
<evidence type="ECO:0000256" key="5">
    <source>
        <dbReference type="ARBA" id="ARBA00022989"/>
    </source>
</evidence>
<dbReference type="EMBL" id="SMYO01000004">
    <property type="protein sequence ID" value="TDK62135.1"/>
    <property type="molecule type" value="Genomic_DNA"/>
</dbReference>
<keyword evidence="3" id="KW-1003">Cell membrane</keyword>
<keyword evidence="5 7" id="KW-1133">Transmembrane helix</keyword>
<comment type="similarity">
    <text evidence="2">Belongs to the UPF0702 family.</text>
</comment>
<comment type="caution">
    <text evidence="9">The sequence shown here is derived from an EMBL/GenBank/DDBJ whole genome shotgun (WGS) entry which is preliminary data.</text>
</comment>
<feature type="domain" description="YetF C-terminal" evidence="8">
    <location>
        <begin position="86"/>
        <end position="216"/>
    </location>
</feature>
<keyword evidence="4 7" id="KW-0812">Transmembrane</keyword>
<keyword evidence="6 7" id="KW-0472">Membrane</keyword>
<evidence type="ECO:0000256" key="7">
    <source>
        <dbReference type="SAM" id="Phobius"/>
    </source>
</evidence>
<dbReference type="AlphaFoldDB" id="A0A4R5VV58"/>
<evidence type="ECO:0000313" key="10">
    <source>
        <dbReference type="Proteomes" id="UP000295132"/>
    </source>
</evidence>
<dbReference type="InterPro" id="IPR007353">
    <property type="entry name" value="DUF421"/>
</dbReference>
<evidence type="ECO:0000256" key="2">
    <source>
        <dbReference type="ARBA" id="ARBA00006448"/>
    </source>
</evidence>
<evidence type="ECO:0000256" key="4">
    <source>
        <dbReference type="ARBA" id="ARBA00022692"/>
    </source>
</evidence>
<dbReference type="PANTHER" id="PTHR34582:SF7">
    <property type="entry name" value="UPF0702 TRANSMEMBRANE PROTEIN YDFS"/>
    <property type="match status" value="1"/>
</dbReference>
<evidence type="ECO:0000259" key="8">
    <source>
        <dbReference type="Pfam" id="PF04239"/>
    </source>
</evidence>
<dbReference type="Gene3D" id="3.30.240.20">
    <property type="entry name" value="bsu07140 like domains"/>
    <property type="match status" value="2"/>
</dbReference>
<dbReference type="RefSeq" id="WP_133333864.1">
    <property type="nucleotide sequence ID" value="NZ_SMYO01000004.1"/>
</dbReference>
<comment type="subcellular location">
    <subcellularLocation>
        <location evidence="1">Cell membrane</location>
        <topology evidence="1">Multi-pass membrane protein</topology>
    </subcellularLocation>
</comment>
<protein>
    <submittedName>
        <fullName evidence="9">DUF421 domain-containing protein</fullName>
    </submittedName>
</protein>
<gene>
    <name evidence="9" type="ORF">E2K98_08695</name>
</gene>
<evidence type="ECO:0000256" key="3">
    <source>
        <dbReference type="ARBA" id="ARBA00022475"/>
    </source>
</evidence>